<organism evidence="1 2">
    <name type="scientific">Sorghum bicolor</name>
    <name type="common">Sorghum</name>
    <name type="synonym">Sorghum vulgare</name>
    <dbReference type="NCBI Taxonomy" id="4558"/>
    <lineage>
        <taxon>Eukaryota</taxon>
        <taxon>Viridiplantae</taxon>
        <taxon>Streptophyta</taxon>
        <taxon>Embryophyta</taxon>
        <taxon>Tracheophyta</taxon>
        <taxon>Spermatophyta</taxon>
        <taxon>Magnoliopsida</taxon>
        <taxon>Liliopsida</taxon>
        <taxon>Poales</taxon>
        <taxon>Poaceae</taxon>
        <taxon>PACMAD clade</taxon>
        <taxon>Panicoideae</taxon>
        <taxon>Andropogonodae</taxon>
        <taxon>Andropogoneae</taxon>
        <taxon>Sorghinae</taxon>
        <taxon>Sorghum</taxon>
    </lineage>
</organism>
<reference evidence="1 2" key="1">
    <citation type="journal article" date="2009" name="Nature">
        <title>The Sorghum bicolor genome and the diversification of grasses.</title>
        <authorList>
            <person name="Paterson A.H."/>
            <person name="Bowers J.E."/>
            <person name="Bruggmann R."/>
            <person name="Dubchak I."/>
            <person name="Grimwood J."/>
            <person name="Gundlach H."/>
            <person name="Haberer G."/>
            <person name="Hellsten U."/>
            <person name="Mitros T."/>
            <person name="Poliakov A."/>
            <person name="Schmutz J."/>
            <person name="Spannagl M."/>
            <person name="Tang H."/>
            <person name="Wang X."/>
            <person name="Wicker T."/>
            <person name="Bharti A.K."/>
            <person name="Chapman J."/>
            <person name="Feltus F.A."/>
            <person name="Gowik U."/>
            <person name="Grigoriev I.V."/>
            <person name="Lyons E."/>
            <person name="Maher C.A."/>
            <person name="Martis M."/>
            <person name="Narechania A."/>
            <person name="Otillar R.P."/>
            <person name="Penning B.W."/>
            <person name="Salamov A.A."/>
            <person name="Wang Y."/>
            <person name="Zhang L."/>
            <person name="Carpita N.C."/>
            <person name="Freeling M."/>
            <person name="Gingle A.R."/>
            <person name="Hash C.T."/>
            <person name="Keller B."/>
            <person name="Klein P."/>
            <person name="Kresovich S."/>
            <person name="McCann M.C."/>
            <person name="Ming R."/>
            <person name="Peterson D.G."/>
            <person name="Mehboob-ur-Rahman"/>
            <person name="Ware D."/>
            <person name="Westhoff P."/>
            <person name="Mayer K.F."/>
            <person name="Messing J."/>
            <person name="Rokhsar D.S."/>
        </authorList>
    </citation>
    <scope>NUCLEOTIDE SEQUENCE [LARGE SCALE GENOMIC DNA]</scope>
    <source>
        <strain evidence="2">cv. BTx623</strain>
    </source>
</reference>
<proteinExistence type="predicted"/>
<dbReference type="InParanoid" id="A0A1B6PJC1"/>
<dbReference type="AlphaFoldDB" id="A0A1B6PJC1"/>
<dbReference type="Proteomes" id="UP000000768">
    <property type="component" value="Chromosome 6"/>
</dbReference>
<keyword evidence="2" id="KW-1185">Reference proteome</keyword>
<evidence type="ECO:0000313" key="2">
    <source>
        <dbReference type="Proteomes" id="UP000000768"/>
    </source>
</evidence>
<dbReference type="EMBL" id="CM000765">
    <property type="protein sequence ID" value="KXG25768.1"/>
    <property type="molecule type" value="Genomic_DNA"/>
</dbReference>
<name>A0A1B6PJC1_SORBI</name>
<protein>
    <submittedName>
        <fullName evidence="1">Uncharacterized protein</fullName>
    </submittedName>
</protein>
<dbReference type="Gramene" id="KXG25768">
    <property type="protein sequence ID" value="KXG25768"/>
    <property type="gene ID" value="SORBI_3006G006600"/>
</dbReference>
<gene>
    <name evidence="1" type="ORF">SORBI_3006G006600</name>
</gene>
<evidence type="ECO:0000313" key="1">
    <source>
        <dbReference type="EMBL" id="KXG25768.1"/>
    </source>
</evidence>
<accession>A0A1B6PJC1</accession>
<sequence length="104" mass="11935">MRRARLRRSSSGRTRRMMLLIKSEHCRVAIYTSSRRSTVECTSGPGSSRGVQVVIFILLLSLCWEGQRQTNNNAVVEEAQWNAQVDLVLHEAFRDEGETGRQLW</sequence>
<reference evidence="2" key="2">
    <citation type="journal article" date="2018" name="Plant J.">
        <title>The Sorghum bicolor reference genome: improved assembly, gene annotations, a transcriptome atlas, and signatures of genome organization.</title>
        <authorList>
            <person name="McCormick R.F."/>
            <person name="Truong S.K."/>
            <person name="Sreedasyam A."/>
            <person name="Jenkins J."/>
            <person name="Shu S."/>
            <person name="Sims D."/>
            <person name="Kennedy M."/>
            <person name="Amirebrahimi M."/>
            <person name="Weers B.D."/>
            <person name="McKinley B."/>
            <person name="Mattison A."/>
            <person name="Morishige D.T."/>
            <person name="Grimwood J."/>
            <person name="Schmutz J."/>
            <person name="Mullet J.E."/>
        </authorList>
    </citation>
    <scope>NUCLEOTIDE SEQUENCE [LARGE SCALE GENOMIC DNA]</scope>
    <source>
        <strain evidence="2">cv. BTx623</strain>
    </source>
</reference>